<dbReference type="AlphaFoldDB" id="A0A517SUD4"/>
<organism evidence="1 2">
    <name type="scientific">Stieleria bergensis</name>
    <dbReference type="NCBI Taxonomy" id="2528025"/>
    <lineage>
        <taxon>Bacteria</taxon>
        <taxon>Pseudomonadati</taxon>
        <taxon>Planctomycetota</taxon>
        <taxon>Planctomycetia</taxon>
        <taxon>Pirellulales</taxon>
        <taxon>Pirellulaceae</taxon>
        <taxon>Stieleria</taxon>
    </lineage>
</organism>
<keyword evidence="2" id="KW-1185">Reference proteome</keyword>
<evidence type="ECO:0000313" key="2">
    <source>
        <dbReference type="Proteomes" id="UP000315003"/>
    </source>
</evidence>
<accession>A0A517SUD4</accession>
<gene>
    <name evidence="1" type="ORF">SV7mr_22540</name>
</gene>
<protein>
    <submittedName>
        <fullName evidence="1">Uncharacterized protein</fullName>
    </submittedName>
</protein>
<proteinExistence type="predicted"/>
<dbReference type="Proteomes" id="UP000315003">
    <property type="component" value="Chromosome"/>
</dbReference>
<dbReference type="EMBL" id="CP036272">
    <property type="protein sequence ID" value="QDT59745.1"/>
    <property type="molecule type" value="Genomic_DNA"/>
</dbReference>
<name>A0A517SUD4_9BACT</name>
<sequence>MATRSNLVIGQHDPLQAGSSVDTDEPVLFVAPGTSKCTMQKGFAKRFSTDRLVCGLARHRQLA</sequence>
<reference evidence="1 2" key="1">
    <citation type="submission" date="2019-02" db="EMBL/GenBank/DDBJ databases">
        <title>Deep-cultivation of Planctomycetes and their phenomic and genomic characterization uncovers novel biology.</title>
        <authorList>
            <person name="Wiegand S."/>
            <person name="Jogler M."/>
            <person name="Boedeker C."/>
            <person name="Pinto D."/>
            <person name="Vollmers J."/>
            <person name="Rivas-Marin E."/>
            <person name="Kohn T."/>
            <person name="Peeters S.H."/>
            <person name="Heuer A."/>
            <person name="Rast P."/>
            <person name="Oberbeckmann S."/>
            <person name="Bunk B."/>
            <person name="Jeske O."/>
            <person name="Meyerdierks A."/>
            <person name="Storesund J.E."/>
            <person name="Kallscheuer N."/>
            <person name="Luecker S."/>
            <person name="Lage O.M."/>
            <person name="Pohl T."/>
            <person name="Merkel B.J."/>
            <person name="Hornburger P."/>
            <person name="Mueller R.-W."/>
            <person name="Bruemmer F."/>
            <person name="Labrenz M."/>
            <person name="Spormann A.M."/>
            <person name="Op den Camp H."/>
            <person name="Overmann J."/>
            <person name="Amann R."/>
            <person name="Jetten M.S.M."/>
            <person name="Mascher T."/>
            <person name="Medema M.H."/>
            <person name="Devos D.P."/>
            <person name="Kaster A.-K."/>
            <person name="Ovreas L."/>
            <person name="Rohde M."/>
            <person name="Galperin M.Y."/>
            <person name="Jogler C."/>
        </authorList>
    </citation>
    <scope>NUCLEOTIDE SEQUENCE [LARGE SCALE GENOMIC DNA]</scope>
    <source>
        <strain evidence="1 2">SV_7m_r</strain>
    </source>
</reference>
<evidence type="ECO:0000313" key="1">
    <source>
        <dbReference type="EMBL" id="QDT59745.1"/>
    </source>
</evidence>